<reference evidence="2" key="2">
    <citation type="submission" date="2020-11" db="EMBL/GenBank/DDBJ databases">
        <authorList>
            <person name="McCartney M.A."/>
            <person name="Auch B."/>
            <person name="Kono T."/>
            <person name="Mallez S."/>
            <person name="Becker A."/>
            <person name="Gohl D.M."/>
            <person name="Silverstein K.A.T."/>
            <person name="Koren S."/>
            <person name="Bechman K.B."/>
            <person name="Herman A."/>
            <person name="Abrahante J.E."/>
            <person name="Garbe J."/>
        </authorList>
    </citation>
    <scope>NUCLEOTIDE SEQUENCE</scope>
    <source>
        <strain evidence="2">Duluth1</strain>
        <tissue evidence="2">Whole animal</tissue>
    </source>
</reference>
<reference evidence="2" key="1">
    <citation type="journal article" date="2019" name="bioRxiv">
        <title>The Genome of the Zebra Mussel, Dreissena polymorpha: A Resource for Invasive Species Research.</title>
        <authorList>
            <person name="McCartney M.A."/>
            <person name="Auch B."/>
            <person name="Kono T."/>
            <person name="Mallez S."/>
            <person name="Zhang Y."/>
            <person name="Obille A."/>
            <person name="Becker A."/>
            <person name="Abrahante J.E."/>
            <person name="Garbe J."/>
            <person name="Badalamenti J.P."/>
            <person name="Herman A."/>
            <person name="Mangelson H."/>
            <person name="Liachko I."/>
            <person name="Sullivan S."/>
            <person name="Sone E.D."/>
            <person name="Koren S."/>
            <person name="Silverstein K.A.T."/>
            <person name="Beckman K.B."/>
            <person name="Gohl D.M."/>
        </authorList>
    </citation>
    <scope>NUCLEOTIDE SEQUENCE</scope>
    <source>
        <strain evidence="2">Duluth1</strain>
        <tissue evidence="2">Whole animal</tissue>
    </source>
</reference>
<proteinExistence type="predicted"/>
<evidence type="ECO:0000256" key="1">
    <source>
        <dbReference type="SAM" id="SignalP"/>
    </source>
</evidence>
<comment type="caution">
    <text evidence="2">The sequence shown here is derived from an EMBL/GenBank/DDBJ whole genome shotgun (WGS) entry which is preliminary data.</text>
</comment>
<keyword evidence="3" id="KW-1185">Reference proteome</keyword>
<protein>
    <submittedName>
        <fullName evidence="2">Uncharacterized protein</fullName>
    </submittedName>
</protein>
<feature type="chain" id="PRO_5039609474" evidence="1">
    <location>
        <begin position="17"/>
        <end position="76"/>
    </location>
</feature>
<name>A0A9D4HHY3_DREPO</name>
<gene>
    <name evidence="2" type="ORF">DPMN_060928</name>
</gene>
<evidence type="ECO:0000313" key="3">
    <source>
        <dbReference type="Proteomes" id="UP000828390"/>
    </source>
</evidence>
<organism evidence="2 3">
    <name type="scientific">Dreissena polymorpha</name>
    <name type="common">Zebra mussel</name>
    <name type="synonym">Mytilus polymorpha</name>
    <dbReference type="NCBI Taxonomy" id="45954"/>
    <lineage>
        <taxon>Eukaryota</taxon>
        <taxon>Metazoa</taxon>
        <taxon>Spiralia</taxon>
        <taxon>Lophotrochozoa</taxon>
        <taxon>Mollusca</taxon>
        <taxon>Bivalvia</taxon>
        <taxon>Autobranchia</taxon>
        <taxon>Heteroconchia</taxon>
        <taxon>Euheterodonta</taxon>
        <taxon>Imparidentia</taxon>
        <taxon>Neoheterodontei</taxon>
        <taxon>Myida</taxon>
        <taxon>Dreissenoidea</taxon>
        <taxon>Dreissenidae</taxon>
        <taxon>Dreissena</taxon>
    </lineage>
</organism>
<dbReference type="EMBL" id="JAIWYP010000013">
    <property type="protein sequence ID" value="KAH3718129.1"/>
    <property type="molecule type" value="Genomic_DNA"/>
</dbReference>
<dbReference type="Proteomes" id="UP000828390">
    <property type="component" value="Unassembled WGS sequence"/>
</dbReference>
<dbReference type="AlphaFoldDB" id="A0A9D4HHY3"/>
<keyword evidence="1" id="KW-0732">Signal</keyword>
<feature type="signal peptide" evidence="1">
    <location>
        <begin position="1"/>
        <end position="16"/>
    </location>
</feature>
<sequence>MKFAVYLLVLLPMVYCANIEERFIVGILQLHPVCDVTKLLQSSLGSDSTVAACEAACPGPLSAVPCKELQHLALGR</sequence>
<evidence type="ECO:0000313" key="2">
    <source>
        <dbReference type="EMBL" id="KAH3718129.1"/>
    </source>
</evidence>
<accession>A0A9D4HHY3</accession>